<dbReference type="GO" id="GO:0047952">
    <property type="term" value="F:glycerol-3-phosphate dehydrogenase [NAD(P)+] activity"/>
    <property type="evidence" value="ECO:0007669"/>
    <property type="project" value="TreeGrafter"/>
</dbReference>
<dbReference type="AlphaFoldDB" id="D6PLF2"/>
<dbReference type="HAMAP" id="MF_00394">
    <property type="entry name" value="NAD_Glyc3P_dehydrog"/>
    <property type="match status" value="1"/>
</dbReference>
<dbReference type="InterPro" id="IPR006109">
    <property type="entry name" value="G3P_DH_NAD-dep_C"/>
</dbReference>
<dbReference type="Gene3D" id="1.10.1040.10">
    <property type="entry name" value="N-(1-d-carboxylethyl)-l-norvaline Dehydrogenase, domain 2"/>
    <property type="match status" value="1"/>
</dbReference>
<feature type="domain" description="Glycerol-3-phosphate dehydrogenase NAD-dependent C-terminal" evidence="5">
    <location>
        <begin position="105"/>
        <end position="246"/>
    </location>
</feature>
<proteinExistence type="inferred from homology"/>
<reference evidence="6" key="1">
    <citation type="journal article" date="2010" name="ISME J.">
        <title>Metagenome of the Mediterranean deep chlorophyll maximum studied by direct and fosmid library 454 pyrosequencing.</title>
        <authorList>
            <person name="Ghai R."/>
            <person name="Martin-Cuadrado A.B."/>
            <person name="Molto A.G."/>
            <person name="Heredia I.G."/>
            <person name="Cabrera R."/>
            <person name="Martin J."/>
            <person name="Verdu M."/>
            <person name="Deschamps P."/>
            <person name="Moreira D."/>
            <person name="Lopez-Garcia P."/>
            <person name="Mira A."/>
            <person name="Rodriguez-Valera F."/>
        </authorList>
    </citation>
    <scope>NUCLEOTIDE SEQUENCE</scope>
</reference>
<dbReference type="Pfam" id="PF01210">
    <property type="entry name" value="NAD_Gly3P_dh_N"/>
    <property type="match status" value="1"/>
</dbReference>
<dbReference type="PRINTS" id="PR00077">
    <property type="entry name" value="GPDHDRGNASE"/>
</dbReference>
<dbReference type="InterPro" id="IPR013328">
    <property type="entry name" value="6PGD_dom2"/>
</dbReference>
<dbReference type="GO" id="GO:0005975">
    <property type="term" value="P:carbohydrate metabolic process"/>
    <property type="evidence" value="ECO:0007669"/>
    <property type="project" value="InterPro"/>
</dbReference>
<keyword evidence="2" id="KW-0560">Oxidoreductase</keyword>
<dbReference type="InterPro" id="IPR011128">
    <property type="entry name" value="G3P_DH_NAD-dep_N"/>
</dbReference>
<dbReference type="SUPFAM" id="SSF48179">
    <property type="entry name" value="6-phosphogluconate dehydrogenase C-terminal domain-like"/>
    <property type="match status" value="1"/>
</dbReference>
<sequence length="260" mass="27237">MVAVPSQAVRSCLTESKKYIGDVPVVLAAKGIETGSLMTMDEVVHDVLGAAWENRTLAMSGPSFAKEIIQGMPTAVVMACKDEALATRIADILFSDTFRAYTSTDIVGVEVGGALKNVMAIAAGGVIGMGWGHNVRASLVTRGLSEITRIAVAKGANPLTLSGLAGVGDLMLTCTGGLSRNRAVGQALGEGKTLEQAQESIKQVAEGVITAKSAYLLIEKLGVDCPIIETVYRVLYEGVPIDKAVQGLVERPTGQELQYD</sequence>
<dbReference type="PANTHER" id="PTHR11728:SF1">
    <property type="entry name" value="GLYCEROL-3-PHOSPHATE DEHYDROGENASE [NAD(+)] 2, CHLOROPLASTIC"/>
    <property type="match status" value="1"/>
</dbReference>
<dbReference type="Gene3D" id="3.40.50.720">
    <property type="entry name" value="NAD(P)-binding Rossmann-like Domain"/>
    <property type="match status" value="1"/>
</dbReference>
<evidence type="ECO:0000259" key="5">
    <source>
        <dbReference type="Pfam" id="PF07479"/>
    </source>
</evidence>
<evidence type="ECO:0000256" key="1">
    <source>
        <dbReference type="ARBA" id="ARBA00011009"/>
    </source>
</evidence>
<dbReference type="NCBIfam" id="NF000942">
    <property type="entry name" value="PRK00094.1-4"/>
    <property type="match status" value="1"/>
</dbReference>
<dbReference type="SUPFAM" id="SSF51735">
    <property type="entry name" value="NAD(P)-binding Rossmann-fold domains"/>
    <property type="match status" value="1"/>
</dbReference>
<dbReference type="PANTHER" id="PTHR11728">
    <property type="entry name" value="GLYCEROL-3-PHOSPHATE DEHYDROGENASE"/>
    <property type="match status" value="1"/>
</dbReference>
<dbReference type="FunFam" id="1.10.1040.10:FF:000001">
    <property type="entry name" value="Glycerol-3-phosphate dehydrogenase [NAD(P)+]"/>
    <property type="match status" value="1"/>
</dbReference>
<dbReference type="NCBIfam" id="NF000940">
    <property type="entry name" value="PRK00094.1-2"/>
    <property type="match status" value="1"/>
</dbReference>
<dbReference type="InterPro" id="IPR036291">
    <property type="entry name" value="NAD(P)-bd_dom_sf"/>
</dbReference>
<accession>D6PLF2</accession>
<name>D6PLF2_9ZZZZ</name>
<dbReference type="EMBL" id="GU943147">
    <property type="protein sequence ID" value="ADD96553.1"/>
    <property type="molecule type" value="Genomic_DNA"/>
</dbReference>
<dbReference type="GO" id="GO:0046168">
    <property type="term" value="P:glycerol-3-phosphate catabolic process"/>
    <property type="evidence" value="ECO:0007669"/>
    <property type="project" value="InterPro"/>
</dbReference>
<dbReference type="GO" id="GO:0051287">
    <property type="term" value="F:NAD binding"/>
    <property type="evidence" value="ECO:0007669"/>
    <property type="project" value="InterPro"/>
</dbReference>
<evidence type="ECO:0000259" key="4">
    <source>
        <dbReference type="Pfam" id="PF01210"/>
    </source>
</evidence>
<dbReference type="InterPro" id="IPR006168">
    <property type="entry name" value="G3P_DH_NAD-dep"/>
</dbReference>
<dbReference type="InterPro" id="IPR008927">
    <property type="entry name" value="6-PGluconate_DH-like_C_sf"/>
</dbReference>
<evidence type="ECO:0000256" key="2">
    <source>
        <dbReference type="ARBA" id="ARBA00023002"/>
    </source>
</evidence>
<protein>
    <submittedName>
        <fullName evidence="6">Glycerol 3 phosphate dehydrogenase NAD P</fullName>
    </submittedName>
</protein>
<evidence type="ECO:0000256" key="3">
    <source>
        <dbReference type="ARBA" id="ARBA00023027"/>
    </source>
</evidence>
<comment type="similarity">
    <text evidence="1">Belongs to the NAD-dependent glycerol-3-phosphate dehydrogenase family.</text>
</comment>
<keyword evidence="3" id="KW-0520">NAD</keyword>
<feature type="domain" description="Glycerol-3-phosphate dehydrogenase NAD-dependent N-terminal" evidence="4">
    <location>
        <begin position="2"/>
        <end position="85"/>
    </location>
</feature>
<evidence type="ECO:0000313" key="6">
    <source>
        <dbReference type="EMBL" id="ADD96553.1"/>
    </source>
</evidence>
<organism evidence="6">
    <name type="scientific">uncultured organism MedDCM-OCT-S11-C346</name>
    <dbReference type="NCBI Taxonomy" id="743660"/>
    <lineage>
        <taxon>unclassified sequences</taxon>
        <taxon>environmental samples</taxon>
    </lineage>
</organism>
<dbReference type="Pfam" id="PF07479">
    <property type="entry name" value="NAD_Gly3P_dh_C"/>
    <property type="match status" value="1"/>
</dbReference>